<evidence type="ECO:0000259" key="12">
    <source>
        <dbReference type="PROSITE" id="PS50198"/>
    </source>
</evidence>
<dbReference type="GO" id="GO:0003755">
    <property type="term" value="F:peptidyl-prolyl cis-trans isomerase activity"/>
    <property type="evidence" value="ECO:0007669"/>
    <property type="project" value="UniProtKB-KW"/>
</dbReference>
<keyword evidence="7" id="KW-0143">Chaperone</keyword>
<name>A0A136A0H8_9ALTE</name>
<proteinExistence type="inferred from homology"/>
<evidence type="ECO:0000256" key="7">
    <source>
        <dbReference type="ARBA" id="ARBA00023186"/>
    </source>
</evidence>
<dbReference type="Gene3D" id="3.10.50.40">
    <property type="match status" value="1"/>
</dbReference>
<dbReference type="SUPFAM" id="SSF109998">
    <property type="entry name" value="Triger factor/SurA peptide-binding domain-like"/>
    <property type="match status" value="1"/>
</dbReference>
<dbReference type="OrthoDB" id="9812372at2"/>
<evidence type="ECO:0000256" key="2">
    <source>
        <dbReference type="ARBA" id="ARBA00022475"/>
    </source>
</evidence>
<dbReference type="PROSITE" id="PS50198">
    <property type="entry name" value="PPIC_PPIASE_2"/>
    <property type="match status" value="1"/>
</dbReference>
<dbReference type="Pfam" id="PF13624">
    <property type="entry name" value="SurA_N_3"/>
    <property type="match status" value="1"/>
</dbReference>
<sequence length="628" mass="69380">MLERIREGSQGTWASVILGLVILSFVFAGVGSYINSSINAAAATVNGQDISRDALEKAYQNERARMESQYGEAFSALAGDAAYLQEFRKGVLDRLISEKLIDQAALELGLRVSDAQIKQAIVQMQEFQIDGKFDNDRYLVVLRSAGFQPNGFRDYMRTDMTRRQLSKALIATEFALDSEVQTAYQLQAQTRDARYLTINASAFSEQVTVSEEQIQAYYSANISRFDTEQKVSVAYVELGLEDLLPAIEVSEQELRDAYESAIGDYKTEEQRRVSHILIEFGTDEASAKQQADEVLAKLDNGSDFAALAKEFSADTFSAEKGGDIDWFSKGMMDPAFEESAYALAAIGDTSQVVKSDFGFHIIKLTDIKPEQIISFEEVQTEIATQVKTHKAEENLYALQQRMAEVAFEIPDHLEEVAAIANKPIMTSELFSRTSAPQALSAAKVLNAAFDAELIEQGVNSQVLELGDNHLMVLRVINNEPERTKELTEVSAEIKQQLLTEASQNAARDWAQGILTSVKANEDITPALQAQGVEWQEKQAVTRIDGSMGQNIVTELFKLAENPEHNTSVIDMLTGDIALVQLVKVNPAVPAESAQLDTIQSRLASSKAQLLYSELLDSLKANADIEIFK</sequence>
<dbReference type="RefSeq" id="WP_068377881.1">
    <property type="nucleotide sequence ID" value="NZ_LSNE01000006.1"/>
</dbReference>
<accession>A0A136A0H8</accession>
<dbReference type="AlphaFoldDB" id="A0A136A0H8"/>
<dbReference type="InterPro" id="IPR000297">
    <property type="entry name" value="PPIase_PpiC"/>
</dbReference>
<dbReference type="InterPro" id="IPR027304">
    <property type="entry name" value="Trigger_fact/SurA_dom_sf"/>
</dbReference>
<evidence type="ECO:0000256" key="4">
    <source>
        <dbReference type="ARBA" id="ARBA00022692"/>
    </source>
</evidence>
<keyword evidence="6" id="KW-0472">Membrane</keyword>
<dbReference type="Proteomes" id="UP000070299">
    <property type="component" value="Unassembled WGS sequence"/>
</dbReference>
<evidence type="ECO:0000256" key="10">
    <source>
        <dbReference type="ARBA" id="ARBA00042775"/>
    </source>
</evidence>
<dbReference type="GO" id="GO:0005886">
    <property type="term" value="C:plasma membrane"/>
    <property type="evidence" value="ECO:0007669"/>
    <property type="project" value="UniProtKB-SubCell"/>
</dbReference>
<evidence type="ECO:0000256" key="9">
    <source>
        <dbReference type="ARBA" id="ARBA00040743"/>
    </source>
</evidence>
<evidence type="ECO:0000256" key="11">
    <source>
        <dbReference type="PROSITE-ProRule" id="PRU00278"/>
    </source>
</evidence>
<dbReference type="SUPFAM" id="SSF54534">
    <property type="entry name" value="FKBP-like"/>
    <property type="match status" value="1"/>
</dbReference>
<keyword evidence="5" id="KW-1133">Transmembrane helix</keyword>
<evidence type="ECO:0000313" key="13">
    <source>
        <dbReference type="EMBL" id="KXI28707.1"/>
    </source>
</evidence>
<comment type="caution">
    <text evidence="13">The sequence shown here is derived from an EMBL/GenBank/DDBJ whole genome shotgun (WGS) entry which is preliminary data.</text>
</comment>
<keyword evidence="14" id="KW-1185">Reference proteome</keyword>
<keyword evidence="4" id="KW-0812">Transmembrane</keyword>
<feature type="domain" description="PpiC" evidence="12">
    <location>
        <begin position="268"/>
        <end position="366"/>
    </location>
</feature>
<dbReference type="PANTHER" id="PTHR47529">
    <property type="entry name" value="PEPTIDYL-PROLYL CIS-TRANS ISOMERASE D"/>
    <property type="match status" value="1"/>
</dbReference>
<gene>
    <name evidence="13" type="ORF">AX660_16705</name>
</gene>
<reference evidence="14" key="1">
    <citation type="submission" date="2016-02" db="EMBL/GenBank/DDBJ databases">
        <authorList>
            <person name="Schultz-Johansen M."/>
            <person name="Glaring M.A."/>
            <person name="Bech P.K."/>
            <person name="Stougaard P."/>
        </authorList>
    </citation>
    <scope>NUCLEOTIDE SEQUENCE [LARGE SCALE GENOMIC DNA]</scope>
    <source>
        <strain evidence="14">S66</strain>
    </source>
</reference>
<evidence type="ECO:0000313" key="14">
    <source>
        <dbReference type="Proteomes" id="UP000070299"/>
    </source>
</evidence>
<dbReference type="InterPro" id="IPR052029">
    <property type="entry name" value="PpiD_chaperone"/>
</dbReference>
<evidence type="ECO:0000256" key="1">
    <source>
        <dbReference type="ARBA" id="ARBA00004382"/>
    </source>
</evidence>
<keyword evidence="2" id="KW-1003">Cell membrane</keyword>
<keyword evidence="3" id="KW-0997">Cell inner membrane</keyword>
<dbReference type="InterPro" id="IPR046357">
    <property type="entry name" value="PPIase_dom_sf"/>
</dbReference>
<keyword evidence="11 13" id="KW-0413">Isomerase</keyword>
<comment type="similarity">
    <text evidence="8">Belongs to the PpiD chaperone family.</text>
</comment>
<dbReference type="Pfam" id="PF13616">
    <property type="entry name" value="Rotamase_3"/>
    <property type="match status" value="1"/>
</dbReference>
<evidence type="ECO:0000256" key="5">
    <source>
        <dbReference type="ARBA" id="ARBA00022989"/>
    </source>
</evidence>
<evidence type="ECO:0000256" key="6">
    <source>
        <dbReference type="ARBA" id="ARBA00023136"/>
    </source>
</evidence>
<dbReference type="STRING" id="1799789.AX660_16705"/>
<comment type="subcellular location">
    <subcellularLocation>
        <location evidence="1">Cell inner membrane</location>
        <topology evidence="1">Single-pass type II membrane protein</topology>
        <orientation evidence="1">Periplasmic side</orientation>
    </subcellularLocation>
</comment>
<evidence type="ECO:0000256" key="3">
    <source>
        <dbReference type="ARBA" id="ARBA00022519"/>
    </source>
</evidence>
<dbReference type="EMBL" id="LSNE01000006">
    <property type="protein sequence ID" value="KXI28707.1"/>
    <property type="molecule type" value="Genomic_DNA"/>
</dbReference>
<organism evidence="13 14">
    <name type="scientific">Paraglaciecola hydrolytica</name>
    <dbReference type="NCBI Taxonomy" id="1799789"/>
    <lineage>
        <taxon>Bacteria</taxon>
        <taxon>Pseudomonadati</taxon>
        <taxon>Pseudomonadota</taxon>
        <taxon>Gammaproteobacteria</taxon>
        <taxon>Alteromonadales</taxon>
        <taxon>Alteromonadaceae</taxon>
        <taxon>Paraglaciecola</taxon>
    </lineage>
</organism>
<protein>
    <recommendedName>
        <fullName evidence="9">Periplasmic chaperone PpiD</fullName>
    </recommendedName>
    <alternativeName>
        <fullName evidence="10">Periplasmic folding chaperone</fullName>
    </alternativeName>
</protein>
<evidence type="ECO:0000256" key="8">
    <source>
        <dbReference type="ARBA" id="ARBA00038408"/>
    </source>
</evidence>
<dbReference type="PANTHER" id="PTHR47529:SF1">
    <property type="entry name" value="PERIPLASMIC CHAPERONE PPID"/>
    <property type="match status" value="1"/>
</dbReference>
<keyword evidence="11" id="KW-0697">Rotamase</keyword>
<dbReference type="Gene3D" id="1.10.4030.10">
    <property type="entry name" value="Porin chaperone SurA, peptide-binding domain"/>
    <property type="match status" value="1"/>
</dbReference>